<sequence length="69" mass="7765">MSGHVYKKVELIGSSPNSVNEAIETAISRASKTMRNLDWFEVDQIRGQIVNGKVAHYQVVMKVGFRIDD</sequence>
<name>I3X4F8_SINF2</name>
<organism evidence="1 2">
    <name type="scientific">Sinorhizobium fredii (strain USDA 257)</name>
    <dbReference type="NCBI Taxonomy" id="1185652"/>
    <lineage>
        <taxon>Bacteria</taxon>
        <taxon>Pseudomonadati</taxon>
        <taxon>Pseudomonadota</taxon>
        <taxon>Alphaproteobacteria</taxon>
        <taxon>Hyphomicrobiales</taxon>
        <taxon>Rhizobiaceae</taxon>
        <taxon>Sinorhizobium/Ensifer group</taxon>
        <taxon>Sinorhizobium</taxon>
    </lineage>
</organism>
<dbReference type="PANTHER" id="PTHR39324:SF1">
    <property type="entry name" value="CALCIUM DODECIN"/>
    <property type="match status" value="1"/>
</dbReference>
<dbReference type="InterPro" id="IPR036694">
    <property type="entry name" value="Dodecin-like_sf"/>
</dbReference>
<dbReference type="PATRIC" id="fig|1185652.3.peg.2249"/>
<dbReference type="Pfam" id="PF07311">
    <property type="entry name" value="Dodecin"/>
    <property type="match status" value="1"/>
</dbReference>
<dbReference type="InterPro" id="IPR025543">
    <property type="entry name" value="Dodecin-like"/>
</dbReference>
<proteinExistence type="predicted"/>
<reference evidence="1 2" key="1">
    <citation type="journal article" date="2012" name="J. Bacteriol.">
        <title>Complete genome sequence of the broad-host-range strain Sinorhizobium fredii USDA257.</title>
        <authorList>
            <person name="Schuldes J."/>
            <person name="Rodriguez Orbegoso M."/>
            <person name="Schmeisser C."/>
            <person name="Krishnan H.B."/>
            <person name="Daniel R."/>
            <person name="Streit W.R."/>
        </authorList>
    </citation>
    <scope>NUCLEOTIDE SEQUENCE [LARGE SCALE GENOMIC DNA]</scope>
    <source>
        <strain evidence="1 2">USDA 257</strain>
    </source>
</reference>
<dbReference type="NCBIfam" id="NF043052">
    <property type="entry name" value="DodecBact"/>
    <property type="match status" value="1"/>
</dbReference>
<dbReference type="InterPro" id="IPR009923">
    <property type="entry name" value="Dodecin"/>
</dbReference>
<gene>
    <name evidence="1" type="ORF">USDA257_c21820</name>
</gene>
<dbReference type="Proteomes" id="UP000006180">
    <property type="component" value="Chromosome"/>
</dbReference>
<evidence type="ECO:0000313" key="1">
    <source>
        <dbReference type="EMBL" id="AFL50764.1"/>
    </source>
</evidence>
<dbReference type="KEGG" id="sfd:USDA257_c21820"/>
<dbReference type="SUPFAM" id="SSF89807">
    <property type="entry name" value="Dodecin-like"/>
    <property type="match status" value="1"/>
</dbReference>
<dbReference type="HOGENOM" id="CLU_161196_1_1_5"/>
<dbReference type="AlphaFoldDB" id="I3X4F8"/>
<dbReference type="Gene3D" id="3.30.1660.10">
    <property type="entry name" value="Flavin-binding protein dodecin"/>
    <property type="match status" value="1"/>
</dbReference>
<dbReference type="InterPro" id="IPR050049">
    <property type="entry name" value="Dodecin_bact"/>
</dbReference>
<dbReference type="PANTHER" id="PTHR39324">
    <property type="entry name" value="CALCIUM DODECIN"/>
    <property type="match status" value="1"/>
</dbReference>
<protein>
    <recommendedName>
        <fullName evidence="3">Dodecin flavoprotein</fullName>
    </recommendedName>
</protein>
<dbReference type="EMBL" id="CP003563">
    <property type="protein sequence ID" value="AFL50764.1"/>
    <property type="molecule type" value="Genomic_DNA"/>
</dbReference>
<dbReference type="RefSeq" id="WP_014762934.1">
    <property type="nucleotide sequence ID" value="NC_018000.1"/>
</dbReference>
<evidence type="ECO:0000313" key="2">
    <source>
        <dbReference type="Proteomes" id="UP000006180"/>
    </source>
</evidence>
<accession>I3X4F8</accession>
<evidence type="ECO:0008006" key="3">
    <source>
        <dbReference type="Google" id="ProtNLM"/>
    </source>
</evidence>
<dbReference type="eggNOG" id="COG3360">
    <property type="taxonomic scope" value="Bacteria"/>
</dbReference>
<dbReference type="STRING" id="1185652.USDA257_c21820"/>